<reference evidence="1 2" key="1">
    <citation type="journal article" date="2013" name="J. Bacteriol.">
        <title>Roles of HynAB and Ech, the only two hydrogenases found in the model sulfate reducer Desulfovibrio gigas.</title>
        <authorList>
            <person name="Morais-Silva F.O."/>
            <person name="Santos C.I."/>
            <person name="Rodrigues R."/>
            <person name="Pereira I.A."/>
            <person name="Rodrigues-Pousada C."/>
        </authorList>
    </citation>
    <scope>NUCLEOTIDE SEQUENCE [LARGE SCALE GENOMIC DNA]</scope>
    <source>
        <strain evidence="2">ATCC 19364 / DSM 1382 / NCIMB 9332 / VKM B-1759</strain>
    </source>
</reference>
<accession>T2G9G1</accession>
<reference evidence="2" key="2">
    <citation type="submission" date="2013-07" db="EMBL/GenBank/DDBJ databases">
        <authorList>
            <person name="Morais-Silva F.O."/>
            <person name="Rezende A.M."/>
            <person name="Pimentel C."/>
            <person name="Resende D.M."/>
            <person name="Santos C.I."/>
            <person name="Clemente C."/>
            <person name="de Oliveira L.M."/>
            <person name="da Silva S.M."/>
            <person name="Costa D.A."/>
            <person name="Varela-Raposo A."/>
            <person name="Horacio E.C.A."/>
            <person name="Matos M."/>
            <person name="Flores O."/>
            <person name="Ruiz J.C."/>
            <person name="Rodrigues-Pousada C."/>
        </authorList>
    </citation>
    <scope>NUCLEOTIDE SEQUENCE [LARGE SCALE GENOMIC DNA]</scope>
    <source>
        <strain evidence="2">ATCC 19364 / DSM 1382 / NCIMB 9332 / VKM B-1759</strain>
    </source>
</reference>
<dbReference type="PATRIC" id="fig|1121448.10.peg.926"/>
<proteinExistence type="predicted"/>
<gene>
    <name evidence="1" type="ORF">DGI_0926</name>
</gene>
<dbReference type="EMBL" id="CP006585">
    <property type="protein sequence ID" value="AGW12814.1"/>
    <property type="molecule type" value="Genomic_DNA"/>
</dbReference>
<protein>
    <submittedName>
        <fullName evidence="1">Uncharacterized protein</fullName>
    </submittedName>
</protein>
<dbReference type="STRING" id="1121448.DGI_0926"/>
<evidence type="ECO:0000313" key="1">
    <source>
        <dbReference type="EMBL" id="AGW12814.1"/>
    </source>
</evidence>
<dbReference type="AlphaFoldDB" id="T2G9G1"/>
<dbReference type="KEGG" id="dgg:DGI_0926"/>
<dbReference type="RefSeq" id="WP_021759516.1">
    <property type="nucleotide sequence ID" value="NC_022444.1"/>
</dbReference>
<name>T2G9G1_MEGG1</name>
<dbReference type="HOGENOM" id="CLU_2507223_0_0_7"/>
<organism evidence="1 2">
    <name type="scientific">Megalodesulfovibrio gigas (strain ATCC 19364 / DSM 1382 / NCIMB 9332 / VKM B-1759)</name>
    <name type="common">Desulfovibrio gigas</name>
    <dbReference type="NCBI Taxonomy" id="1121448"/>
    <lineage>
        <taxon>Bacteria</taxon>
        <taxon>Pseudomonadati</taxon>
        <taxon>Thermodesulfobacteriota</taxon>
        <taxon>Desulfovibrionia</taxon>
        <taxon>Desulfovibrionales</taxon>
        <taxon>Desulfovibrionaceae</taxon>
        <taxon>Megalodesulfovibrio</taxon>
    </lineage>
</organism>
<evidence type="ECO:0000313" key="2">
    <source>
        <dbReference type="Proteomes" id="UP000016587"/>
    </source>
</evidence>
<keyword evidence="2" id="KW-1185">Reference proteome</keyword>
<dbReference type="Proteomes" id="UP000016587">
    <property type="component" value="Chromosome"/>
</dbReference>
<sequence>MAKKPKSNPALHPPQPSDCMLLLVKGGPVPVFVKPTGYKRCAQPGVWCVQVFNGLQCCPGCNLLCQFPPSAGLIKGQQVLVVKEL</sequence>